<dbReference type="InterPro" id="IPR043129">
    <property type="entry name" value="ATPase_NBD"/>
</dbReference>
<sequence length="540" mass="61699">MNNLEFGSTVIIDLGSDTTVSGFSDDEYPRSMFPSVVGKMNEQNKKKYPFNYKEFYVGEQAVSKRFFLDLKYPFFAPWEITDWEYTFELLHHTFYNELVICPEEHPLVLLEPCLSKNNNRMKLTEYLFETHNCCSLSFLSDPEMSLYNSFIKTGLVLSVGASGSWAVPIYEGSRIEYATKFSSIAGKTIDQYLLNKLNSKGNKLQTTAEKEMVKDIKIKHCRVPKKIKQESIVPISYELPDGKFLDLDQEILESPEIAFKVGKLKDLGIVPFEKQDNFINLHEIINQAILSSPIEIQDLLWQNIICVGGSTMFEGFASRLQSELYNLFAENQPTIKVQSVESPMFWSYLGASRFACSNSFWETHLSRKEYKEWGLKTVMKKFLSQSFQIFAVPSLFEPPMMNWGAGGGTGNGNETTEKKNESSFSDQVNSTIPSIKSRKPTVISVMNTFVTNVQGLIVESGSKINTNFKAILKKMNKIFGSNTLSGEMNLINRWLDRRGDDLLEIMPKKSKETILSHLLMDLLIFYEQTYPPIKKTETKK</sequence>
<dbReference type="SUPFAM" id="SSF53067">
    <property type="entry name" value="Actin-like ATPase domain"/>
    <property type="match status" value="2"/>
</dbReference>
<evidence type="ECO:0000313" key="4">
    <source>
        <dbReference type="Proteomes" id="UP001146793"/>
    </source>
</evidence>
<dbReference type="SMART" id="SM00268">
    <property type="entry name" value="ACTIN"/>
    <property type="match status" value="1"/>
</dbReference>
<feature type="region of interest" description="Disordered" evidence="2">
    <location>
        <begin position="406"/>
        <end position="431"/>
    </location>
</feature>
<dbReference type="Proteomes" id="UP001146793">
    <property type="component" value="Unassembled WGS sequence"/>
</dbReference>
<feature type="compositionally biased region" description="Polar residues" evidence="2">
    <location>
        <begin position="422"/>
        <end position="431"/>
    </location>
</feature>
<comment type="caution">
    <text evidence="3">The sequence shown here is derived from an EMBL/GenBank/DDBJ whole genome shotgun (WGS) entry which is preliminary data.</text>
</comment>
<dbReference type="InterPro" id="IPR004000">
    <property type="entry name" value="Actin"/>
</dbReference>
<evidence type="ECO:0000313" key="3">
    <source>
        <dbReference type="EMBL" id="KAJ3436072.1"/>
    </source>
</evidence>
<gene>
    <name evidence="3" type="ORF">M0812_18117</name>
</gene>
<dbReference type="Gene3D" id="3.30.420.40">
    <property type="match status" value="2"/>
</dbReference>
<evidence type="ECO:0000256" key="2">
    <source>
        <dbReference type="SAM" id="MobiDB-lite"/>
    </source>
</evidence>
<dbReference type="FunFam" id="3.30.420.40:FF:000050">
    <property type="entry name" value="Actin, alpha skeletal muscle"/>
    <property type="match status" value="1"/>
</dbReference>
<accession>A0AAV7Z5H3</accession>
<dbReference type="PANTHER" id="PTHR11937">
    <property type="entry name" value="ACTIN"/>
    <property type="match status" value="1"/>
</dbReference>
<protein>
    <submittedName>
        <fullName evidence="3">Actin-5c-related</fullName>
    </submittedName>
</protein>
<dbReference type="AlphaFoldDB" id="A0AAV7Z5H3"/>
<name>A0AAV7Z5H3_9EUKA</name>
<dbReference type="Gene3D" id="3.90.640.10">
    <property type="entry name" value="Actin, Chain A, domain 4"/>
    <property type="match status" value="1"/>
</dbReference>
<comment type="similarity">
    <text evidence="1">Belongs to the actin family.</text>
</comment>
<dbReference type="Pfam" id="PF00022">
    <property type="entry name" value="Actin"/>
    <property type="match status" value="1"/>
</dbReference>
<evidence type="ECO:0000256" key="1">
    <source>
        <dbReference type="RuleBase" id="RU000487"/>
    </source>
</evidence>
<organism evidence="3 4">
    <name type="scientific">Anaeramoeba flamelloides</name>
    <dbReference type="NCBI Taxonomy" id="1746091"/>
    <lineage>
        <taxon>Eukaryota</taxon>
        <taxon>Metamonada</taxon>
        <taxon>Anaeramoebidae</taxon>
        <taxon>Anaeramoeba</taxon>
    </lineage>
</organism>
<proteinExistence type="inferred from homology"/>
<dbReference type="PRINTS" id="PR00190">
    <property type="entry name" value="ACTIN"/>
</dbReference>
<reference evidence="3" key="1">
    <citation type="submission" date="2022-08" db="EMBL/GenBank/DDBJ databases">
        <title>Novel sulphate-reducing endosymbionts in the free-living metamonad Anaeramoeba.</title>
        <authorList>
            <person name="Jerlstrom-Hultqvist J."/>
            <person name="Cepicka I."/>
            <person name="Gallot-Lavallee L."/>
            <person name="Salas-Leiva D."/>
            <person name="Curtis B.A."/>
            <person name="Zahonova K."/>
            <person name="Pipaliya S."/>
            <person name="Dacks J."/>
            <person name="Roger A.J."/>
        </authorList>
    </citation>
    <scope>NUCLEOTIDE SEQUENCE</scope>
    <source>
        <strain evidence="3">Busselton2</strain>
    </source>
</reference>
<dbReference type="EMBL" id="JANTQA010000036">
    <property type="protein sequence ID" value="KAJ3436072.1"/>
    <property type="molecule type" value="Genomic_DNA"/>
</dbReference>